<evidence type="ECO:0000259" key="1">
    <source>
        <dbReference type="Pfam" id="PF10740"/>
    </source>
</evidence>
<evidence type="ECO:0000313" key="2">
    <source>
        <dbReference type="EMBL" id="TYS70085.1"/>
    </source>
</evidence>
<dbReference type="SUPFAM" id="SSF53697">
    <property type="entry name" value="SIS domain"/>
    <property type="match status" value="1"/>
</dbReference>
<reference evidence="2 3" key="1">
    <citation type="submission" date="2019-08" db="EMBL/GenBank/DDBJ databases">
        <title>Bacillus genomes from the desert of Cuatro Cienegas, Coahuila.</title>
        <authorList>
            <person name="Olmedo-Alvarez G."/>
        </authorList>
    </citation>
    <scope>NUCLEOTIDE SEQUENCE [LARGE SCALE GENOMIC DNA]</scope>
    <source>
        <strain evidence="2 3">CH98b_3T</strain>
    </source>
</reference>
<dbReference type="Pfam" id="PF10740">
    <property type="entry name" value="DUF2529"/>
    <property type="match status" value="1"/>
</dbReference>
<dbReference type="EMBL" id="VTET01000008">
    <property type="protein sequence ID" value="TYS70085.1"/>
    <property type="molecule type" value="Genomic_DNA"/>
</dbReference>
<organism evidence="2 3">
    <name type="scientific">Sutcliffiella horikoshii</name>
    <dbReference type="NCBI Taxonomy" id="79883"/>
    <lineage>
        <taxon>Bacteria</taxon>
        <taxon>Bacillati</taxon>
        <taxon>Bacillota</taxon>
        <taxon>Bacilli</taxon>
        <taxon>Bacillales</taxon>
        <taxon>Bacillaceae</taxon>
        <taxon>Sutcliffiella</taxon>
    </lineage>
</organism>
<proteinExistence type="predicted"/>
<gene>
    <name evidence="2" type="ORF">FZC75_15730</name>
</gene>
<evidence type="ECO:0000313" key="3">
    <source>
        <dbReference type="Proteomes" id="UP000324517"/>
    </source>
</evidence>
<dbReference type="InterPro" id="IPR046348">
    <property type="entry name" value="SIS_dom_sf"/>
</dbReference>
<name>A0A5D4T425_9BACI</name>
<dbReference type="InterPro" id="IPR019676">
    <property type="entry name" value="DUF2529"/>
</dbReference>
<dbReference type="AlphaFoldDB" id="A0A5D4T425"/>
<dbReference type="GO" id="GO:1901135">
    <property type="term" value="P:carbohydrate derivative metabolic process"/>
    <property type="evidence" value="ECO:0007669"/>
    <property type="project" value="InterPro"/>
</dbReference>
<comment type="caution">
    <text evidence="2">The sequence shown here is derived from an EMBL/GenBank/DDBJ whole genome shotgun (WGS) entry which is preliminary data.</text>
</comment>
<feature type="domain" description="DUF2529" evidence="1">
    <location>
        <begin position="1"/>
        <end position="179"/>
    </location>
</feature>
<dbReference type="Proteomes" id="UP000324517">
    <property type="component" value="Unassembled WGS sequence"/>
</dbReference>
<dbReference type="RefSeq" id="WP_148979965.1">
    <property type="nucleotide sequence ID" value="NZ_JBNILM010000006.1"/>
</dbReference>
<accession>A0A5D4T425</accession>
<protein>
    <submittedName>
        <fullName evidence="2">DUF2529 domain-containing protein</fullName>
    </submittedName>
</protein>
<dbReference type="OrthoDB" id="2737584at2"/>
<dbReference type="GO" id="GO:0097367">
    <property type="term" value="F:carbohydrate derivative binding"/>
    <property type="evidence" value="ECO:0007669"/>
    <property type="project" value="InterPro"/>
</dbReference>
<dbReference type="Gene3D" id="3.40.50.10490">
    <property type="entry name" value="Glucose-6-phosphate isomerase like protein, domain 1"/>
    <property type="match status" value="1"/>
</dbReference>
<sequence>MLKIFTTQLQGVFNRVGSSEEFAFEDAARLLAQAVVGDGRIYVHGVKEMKAVEAEATTGAEPLVGATLLSDLDSYHDLTDTDRALIVSRFSTDEEAINTAKALKELGIEIVGISTVGEAEQVDSAEAAETLESLADVHIDMKLKKPLIPGDDGERFGFPSSMVALYVYHGLAFTLKEILEEQE</sequence>